<evidence type="ECO:0000313" key="4">
    <source>
        <dbReference type="Proteomes" id="UP000232323"/>
    </source>
</evidence>
<comment type="caution">
    <text evidence="3">The sequence shown here is derived from an EMBL/GenBank/DDBJ whole genome shotgun (WGS) entry which is preliminary data.</text>
</comment>
<dbReference type="InterPro" id="IPR016087">
    <property type="entry name" value="Chalcone_isomerase"/>
</dbReference>
<comment type="similarity">
    <text evidence="1">Belongs to the chalcone isomerase family.</text>
</comment>
<dbReference type="InterPro" id="IPR016088">
    <property type="entry name" value="Chalcone_isomerase_3-sand"/>
</dbReference>
<keyword evidence="4" id="KW-1185">Reference proteome</keyword>
<organism evidence="3 4">
    <name type="scientific">Chlamydomonas eustigma</name>
    <dbReference type="NCBI Taxonomy" id="1157962"/>
    <lineage>
        <taxon>Eukaryota</taxon>
        <taxon>Viridiplantae</taxon>
        <taxon>Chlorophyta</taxon>
        <taxon>core chlorophytes</taxon>
        <taxon>Chlorophyceae</taxon>
        <taxon>CS clade</taxon>
        <taxon>Chlamydomonadales</taxon>
        <taxon>Chlamydomonadaceae</taxon>
        <taxon>Chlamydomonas</taxon>
    </lineage>
</organism>
<proteinExistence type="inferred from homology"/>
<dbReference type="InterPro" id="IPR016089">
    <property type="entry name" value="Chalcone_isomerase_bundle_sf"/>
</dbReference>
<dbReference type="GO" id="GO:0016872">
    <property type="term" value="F:intramolecular lyase activity"/>
    <property type="evidence" value="ECO:0007669"/>
    <property type="project" value="InterPro"/>
</dbReference>
<dbReference type="AlphaFoldDB" id="A0A250XFB7"/>
<dbReference type="Proteomes" id="UP000232323">
    <property type="component" value="Unassembled WGS sequence"/>
</dbReference>
<dbReference type="PANTHER" id="PTHR47698:SF2">
    <property type="entry name" value="FATTY-ACID-BINDING PROTEIN 3, CHLOROPLASTIC"/>
    <property type="match status" value="1"/>
</dbReference>
<dbReference type="EMBL" id="BEGY01000066">
    <property type="protein sequence ID" value="GAX81480.1"/>
    <property type="molecule type" value="Genomic_DNA"/>
</dbReference>
<evidence type="ECO:0000259" key="2">
    <source>
        <dbReference type="Pfam" id="PF16035"/>
    </source>
</evidence>
<protein>
    <recommendedName>
        <fullName evidence="2">Chalcone isomerase domain-containing protein</fullName>
    </recommendedName>
</protein>
<dbReference type="Pfam" id="PF16035">
    <property type="entry name" value="Chalcone_2"/>
    <property type="match status" value="1"/>
</dbReference>
<dbReference type="PANTHER" id="PTHR47698">
    <property type="entry name" value="FATTY-ACID-BINDING PROTEIN 3, CHLOROPLASTIC"/>
    <property type="match status" value="1"/>
</dbReference>
<dbReference type="Gene3D" id="3.50.70.10">
    <property type="match status" value="1"/>
</dbReference>
<dbReference type="OrthoDB" id="18193at2759"/>
<dbReference type="SUPFAM" id="SSF54626">
    <property type="entry name" value="Chalcone isomerase"/>
    <property type="match status" value="1"/>
</dbReference>
<reference evidence="3 4" key="1">
    <citation type="submission" date="2017-08" db="EMBL/GenBank/DDBJ databases">
        <title>Acidophilic green algal genome provides insights into adaptation to an acidic environment.</title>
        <authorList>
            <person name="Hirooka S."/>
            <person name="Hirose Y."/>
            <person name="Kanesaki Y."/>
            <person name="Higuchi S."/>
            <person name="Fujiwara T."/>
            <person name="Onuma R."/>
            <person name="Era A."/>
            <person name="Ohbayashi R."/>
            <person name="Uzuka A."/>
            <person name="Nozaki H."/>
            <person name="Yoshikawa H."/>
            <person name="Miyagishima S.Y."/>
        </authorList>
    </citation>
    <scope>NUCLEOTIDE SEQUENCE [LARGE SCALE GENOMIC DNA]</scope>
    <source>
        <strain evidence="3 4">NIES-2499</strain>
    </source>
</reference>
<gene>
    <name evidence="3" type="ORF">CEUSTIGMA_g8909.t1</name>
</gene>
<evidence type="ECO:0000256" key="1">
    <source>
        <dbReference type="ARBA" id="ARBA00007166"/>
    </source>
</evidence>
<sequence>MKFLVHPGFSFSDVARSTDGDEKSPVIKNKTSFRMRSPFASVPFASISANVLNGIGNQGSVPNMRNEMHTKVDFPIEICHKSSPCPDLMGIGVRAKKILGLKNINIYAVGIYVDHNAAKKTLSTKYVKKGQLMDPVQEKNLCKDVVDASFEKSLRLVISYGALKQSQFVEALQERLEPRLKQEADLPSLEPFKKQFEGVTFAKGTEIVFVQEGNNLVTKIDGLQRGCINSKSLCRSLFDIYLGDDPAAPDAKAVFSKSLVASLNE</sequence>
<name>A0A250XFB7_9CHLO</name>
<accession>A0A250XFB7</accession>
<feature type="domain" description="Chalcone isomerase" evidence="2">
    <location>
        <begin position="87"/>
        <end position="253"/>
    </location>
</feature>
<dbReference type="Gene3D" id="1.10.890.20">
    <property type="match status" value="1"/>
</dbReference>
<evidence type="ECO:0000313" key="3">
    <source>
        <dbReference type="EMBL" id="GAX81480.1"/>
    </source>
</evidence>
<dbReference type="InterPro" id="IPR036298">
    <property type="entry name" value="Chalcone_isomerase_sf"/>
</dbReference>